<keyword evidence="1" id="KW-0732">Signal</keyword>
<dbReference type="OrthoDB" id="944916at2"/>
<dbReference type="EMBL" id="RQJO01000008">
    <property type="protein sequence ID" value="RRB04881.1"/>
    <property type="molecule type" value="Genomic_DNA"/>
</dbReference>
<gene>
    <name evidence="2" type="ORF">EHT25_15595</name>
</gene>
<dbReference type="PROSITE" id="PS51257">
    <property type="entry name" value="PROKAR_LIPOPROTEIN"/>
    <property type="match status" value="1"/>
</dbReference>
<evidence type="ECO:0000313" key="3">
    <source>
        <dbReference type="Proteomes" id="UP000271925"/>
    </source>
</evidence>
<name>A0A3P1BUU2_9BACT</name>
<keyword evidence="3" id="KW-1185">Reference proteome</keyword>
<dbReference type="CDD" id="cd12871">
    <property type="entry name" value="Bacuni_01323_like"/>
    <property type="match status" value="1"/>
</dbReference>
<feature type="signal peptide" evidence="1">
    <location>
        <begin position="1"/>
        <end position="26"/>
    </location>
</feature>
<dbReference type="Proteomes" id="UP000271925">
    <property type="component" value="Unassembled WGS sequence"/>
</dbReference>
<feature type="chain" id="PRO_5018035792" evidence="1">
    <location>
        <begin position="27"/>
        <end position="290"/>
    </location>
</feature>
<evidence type="ECO:0000256" key="1">
    <source>
        <dbReference type="SAM" id="SignalP"/>
    </source>
</evidence>
<reference evidence="2 3" key="1">
    <citation type="submission" date="2018-11" db="EMBL/GenBank/DDBJ databases">
        <authorList>
            <person name="Zhou Z."/>
            <person name="Wang G."/>
        </authorList>
    </citation>
    <scope>NUCLEOTIDE SEQUENCE [LARGE SCALE GENOMIC DNA]</scope>
    <source>
        <strain evidence="2 3">KCTC52004</strain>
    </source>
</reference>
<organism evidence="2 3">
    <name type="scientific">Larkinella rosea</name>
    <dbReference type="NCBI Taxonomy" id="2025312"/>
    <lineage>
        <taxon>Bacteria</taxon>
        <taxon>Pseudomonadati</taxon>
        <taxon>Bacteroidota</taxon>
        <taxon>Cytophagia</taxon>
        <taxon>Cytophagales</taxon>
        <taxon>Spirosomataceae</taxon>
        <taxon>Larkinella</taxon>
    </lineage>
</organism>
<proteinExistence type="predicted"/>
<accession>A0A3P1BUU2</accession>
<sequence>MNLTKLSALALSIALLSLSSCENHQLAPSAPLPSSEVRASETAGFSTDDIIVTVAKKHTLVKHGTATLAYDAAGKLVKVTDGNRTTTYTHSAGKIGVLTLVSGVKTEEGNYYLDANGRCTHSDVAGFTVEYGIPVKTLNWFKYDYDAKGRLAKRYHDIYPNMRVEFAYNADGDLTEVKEFDNPNNVIQKNTYEYQYAGSSILTDNNRLNATEVVKLDPYLRIFGKTSKHLVRRLKINRPVYNGINNDYRFGYTMNADGYPTVAQKYNVSNGALLQTSIFEYVVSDLTMMP</sequence>
<dbReference type="RefSeq" id="WP_124875992.1">
    <property type="nucleotide sequence ID" value="NZ_RQJO01000008.1"/>
</dbReference>
<comment type="caution">
    <text evidence="2">The sequence shown here is derived from an EMBL/GenBank/DDBJ whole genome shotgun (WGS) entry which is preliminary data.</text>
</comment>
<dbReference type="AlphaFoldDB" id="A0A3P1BUU2"/>
<evidence type="ECO:0000313" key="2">
    <source>
        <dbReference type="EMBL" id="RRB04881.1"/>
    </source>
</evidence>
<dbReference type="Gene3D" id="2.180.10.10">
    <property type="entry name" value="RHS repeat-associated core"/>
    <property type="match status" value="1"/>
</dbReference>
<protein>
    <submittedName>
        <fullName evidence="2">DUF4595 domain-containing protein</fullName>
    </submittedName>
</protein>